<name>A0A0F9R808_9ZZZZ</name>
<proteinExistence type="predicted"/>
<sequence length="154" mass="17915">MSILKPEEIREIVKDYFDLTGISFLRKYPSVEEETYWDGESGKGLMQALEIKLAKAHRDRHDRETLERDIEAELSQYGGALMGWKSLGMNSVEQMHNLKVESAKLISALFDEEAIRKAERERILKLLDDMFEQRAFADLHVIFAHFRQALKEGK</sequence>
<gene>
    <name evidence="1" type="ORF">LCGC14_0628040</name>
</gene>
<organism evidence="1">
    <name type="scientific">marine sediment metagenome</name>
    <dbReference type="NCBI Taxonomy" id="412755"/>
    <lineage>
        <taxon>unclassified sequences</taxon>
        <taxon>metagenomes</taxon>
        <taxon>ecological metagenomes</taxon>
    </lineage>
</organism>
<comment type="caution">
    <text evidence="1">The sequence shown here is derived from an EMBL/GenBank/DDBJ whole genome shotgun (WGS) entry which is preliminary data.</text>
</comment>
<dbReference type="AlphaFoldDB" id="A0A0F9R808"/>
<evidence type="ECO:0000313" key="1">
    <source>
        <dbReference type="EMBL" id="KKN50939.1"/>
    </source>
</evidence>
<reference evidence="1" key="1">
    <citation type="journal article" date="2015" name="Nature">
        <title>Complex archaea that bridge the gap between prokaryotes and eukaryotes.</title>
        <authorList>
            <person name="Spang A."/>
            <person name="Saw J.H."/>
            <person name="Jorgensen S.L."/>
            <person name="Zaremba-Niedzwiedzka K."/>
            <person name="Martijn J."/>
            <person name="Lind A.E."/>
            <person name="van Eijk R."/>
            <person name="Schleper C."/>
            <person name="Guy L."/>
            <person name="Ettema T.J."/>
        </authorList>
    </citation>
    <scope>NUCLEOTIDE SEQUENCE</scope>
</reference>
<accession>A0A0F9R808</accession>
<dbReference type="EMBL" id="LAZR01001089">
    <property type="protein sequence ID" value="KKN50939.1"/>
    <property type="molecule type" value="Genomic_DNA"/>
</dbReference>
<protein>
    <submittedName>
        <fullName evidence="1">Uncharacterized protein</fullName>
    </submittedName>
</protein>